<dbReference type="AlphaFoldDB" id="A0A2H0QVV7"/>
<keyword evidence="3" id="KW-0413">Isomerase</keyword>
<dbReference type="PANTHER" id="PTHR30345">
    <property type="entry name" value="RIBOSE-5-PHOSPHATE ISOMERASE B"/>
    <property type="match status" value="1"/>
</dbReference>
<dbReference type="EMBL" id="PCXL01000013">
    <property type="protein sequence ID" value="PIR37954.1"/>
    <property type="molecule type" value="Genomic_DNA"/>
</dbReference>
<dbReference type="Proteomes" id="UP000231333">
    <property type="component" value="Unassembled WGS sequence"/>
</dbReference>
<protein>
    <submittedName>
        <fullName evidence="3">Ribose-5-phosphate isomerase</fullName>
    </submittedName>
</protein>
<feature type="binding site" evidence="2">
    <location>
        <position position="156"/>
    </location>
    <ligand>
        <name>D-ribulose 5-phosphate</name>
        <dbReference type="ChEBI" id="CHEBI:58121"/>
    </ligand>
</feature>
<name>A0A2H0QVV7_9BACT</name>
<dbReference type="Gene3D" id="3.40.1400.10">
    <property type="entry name" value="Sugar-phosphate isomerase, RpiB/LacA/LacB"/>
    <property type="match status" value="1"/>
</dbReference>
<dbReference type="SUPFAM" id="SSF89623">
    <property type="entry name" value="Ribose/Galactose isomerase RpiB/AlsB"/>
    <property type="match status" value="1"/>
</dbReference>
<feature type="binding site" evidence="2">
    <location>
        <position position="132"/>
    </location>
    <ligand>
        <name>D-ribulose 5-phosphate</name>
        <dbReference type="ChEBI" id="CHEBI:58121"/>
    </ligand>
</feature>
<feature type="binding site" evidence="2">
    <location>
        <position position="122"/>
    </location>
    <ligand>
        <name>D-ribulose 5-phosphate</name>
        <dbReference type="ChEBI" id="CHEBI:58121"/>
    </ligand>
</feature>
<dbReference type="GO" id="GO:0016861">
    <property type="term" value="F:intramolecular oxidoreductase activity, interconverting aldoses and ketoses"/>
    <property type="evidence" value="ECO:0007669"/>
    <property type="project" value="UniProtKB-ARBA"/>
</dbReference>
<dbReference type="PIRSF" id="PIRSF005384">
    <property type="entry name" value="RpiB_LacA_B"/>
    <property type="match status" value="1"/>
</dbReference>
<proteinExistence type="inferred from homology"/>
<reference evidence="3 4" key="1">
    <citation type="submission" date="2017-09" db="EMBL/GenBank/DDBJ databases">
        <title>Depth-based differentiation of microbial function through sediment-hosted aquifers and enrichment of novel symbionts in the deep terrestrial subsurface.</title>
        <authorList>
            <person name="Probst A.J."/>
            <person name="Ladd B."/>
            <person name="Jarett J.K."/>
            <person name="Geller-Mcgrath D.E."/>
            <person name="Sieber C.M."/>
            <person name="Emerson J.B."/>
            <person name="Anantharaman K."/>
            <person name="Thomas B.C."/>
            <person name="Malmstrom R."/>
            <person name="Stieglmeier M."/>
            <person name="Klingl A."/>
            <person name="Woyke T."/>
            <person name="Ryan C.M."/>
            <person name="Banfield J.F."/>
        </authorList>
    </citation>
    <scope>NUCLEOTIDE SEQUENCE [LARGE SCALE GENOMIC DNA]</scope>
    <source>
        <strain evidence="3">CG10_big_fil_rev_8_21_14_0_10_42_12</strain>
    </source>
</reference>
<comment type="caution">
    <text evidence="3">The sequence shown here is derived from an EMBL/GenBank/DDBJ whole genome shotgun (WGS) entry which is preliminary data.</text>
</comment>
<evidence type="ECO:0000313" key="3">
    <source>
        <dbReference type="EMBL" id="PIR37954.1"/>
    </source>
</evidence>
<dbReference type="InterPro" id="IPR003500">
    <property type="entry name" value="RpiB_LacA_LacB"/>
</dbReference>
<comment type="similarity">
    <text evidence="1">Belongs to the LacAB/RpiB family.</text>
</comment>
<dbReference type="NCBIfam" id="TIGR00689">
    <property type="entry name" value="rpiB_lacA_lacB"/>
    <property type="match status" value="1"/>
</dbReference>
<evidence type="ECO:0000256" key="2">
    <source>
        <dbReference type="PIRSR" id="PIRSR005384-2"/>
    </source>
</evidence>
<evidence type="ECO:0000313" key="4">
    <source>
        <dbReference type="Proteomes" id="UP000231333"/>
    </source>
</evidence>
<dbReference type="InterPro" id="IPR036569">
    <property type="entry name" value="RpiB_LacA_LacB_sf"/>
</dbReference>
<dbReference type="Pfam" id="PF02502">
    <property type="entry name" value="LacAB_rpiB"/>
    <property type="match status" value="1"/>
</dbReference>
<gene>
    <name evidence="3" type="ORF">COV34_02595</name>
</gene>
<evidence type="ECO:0000256" key="1">
    <source>
        <dbReference type="ARBA" id="ARBA00008754"/>
    </source>
</evidence>
<sequence>MGRFGSAAPRVETIVIGADHAGYHLKTFLKEELERLGYKVLDKGAFRFDEGDDYPDFIVPTVKEVLKNPLKTKAIIIGGSGQGEAMTANRFQGIRAVVFNGQYKPLDGRMVPHEIVISRQHNDANVLALGARFLSNEEAFHAVKLWLETPFSNDERHKRRLRKLENLTT</sequence>
<dbReference type="GO" id="GO:0005975">
    <property type="term" value="P:carbohydrate metabolic process"/>
    <property type="evidence" value="ECO:0007669"/>
    <property type="project" value="InterPro"/>
</dbReference>
<feature type="binding site" evidence="2">
    <location>
        <begin position="19"/>
        <end position="20"/>
    </location>
    <ligand>
        <name>D-ribulose 5-phosphate</name>
        <dbReference type="ChEBI" id="CHEBI:58121"/>
    </ligand>
</feature>
<accession>A0A2H0QVV7</accession>
<organism evidence="3 4">
    <name type="scientific">Candidatus Zambryskibacteria bacterium CG10_big_fil_rev_8_21_14_0_10_42_12</name>
    <dbReference type="NCBI Taxonomy" id="1975115"/>
    <lineage>
        <taxon>Bacteria</taxon>
        <taxon>Candidatus Zambryskiibacteriota</taxon>
    </lineage>
</organism>
<dbReference type="PANTHER" id="PTHR30345:SF0">
    <property type="entry name" value="DNA DAMAGE-REPAIR_TOLERATION PROTEIN DRT102"/>
    <property type="match status" value="1"/>
</dbReference>
<feature type="binding site" evidence="2">
    <location>
        <begin position="79"/>
        <end position="83"/>
    </location>
    <ligand>
        <name>D-ribulose 5-phosphate</name>
        <dbReference type="ChEBI" id="CHEBI:58121"/>
    </ligand>
</feature>
<feature type="binding site" evidence="2">
    <location>
        <position position="160"/>
    </location>
    <ligand>
        <name>D-ribulose 5-phosphate</name>
        <dbReference type="ChEBI" id="CHEBI:58121"/>
    </ligand>
</feature>